<comment type="caution">
    <text evidence="1">The sequence shown here is derived from an EMBL/GenBank/DDBJ whole genome shotgun (WGS) entry which is preliminary data.</text>
</comment>
<organism evidence="1">
    <name type="scientific">marine sediment metagenome</name>
    <dbReference type="NCBI Taxonomy" id="412755"/>
    <lineage>
        <taxon>unclassified sequences</taxon>
        <taxon>metagenomes</taxon>
        <taxon>ecological metagenomes</taxon>
    </lineage>
</organism>
<dbReference type="AlphaFoldDB" id="X1NZX7"/>
<name>X1NZX7_9ZZZZ</name>
<protein>
    <submittedName>
        <fullName evidence="1">Uncharacterized protein</fullName>
    </submittedName>
</protein>
<sequence>MSACESRLALVALLKQGRGRQVCHPDFGTGGKAGGPGCLRLVCAALRAFAGVRPCTQKRVRPRLAGA</sequence>
<proteinExistence type="predicted"/>
<accession>X1NZX7</accession>
<evidence type="ECO:0000313" key="1">
    <source>
        <dbReference type="EMBL" id="GAI49173.1"/>
    </source>
</evidence>
<dbReference type="EMBL" id="BARV01034648">
    <property type="protein sequence ID" value="GAI49173.1"/>
    <property type="molecule type" value="Genomic_DNA"/>
</dbReference>
<gene>
    <name evidence="1" type="ORF">S06H3_54211</name>
</gene>
<reference evidence="1" key="1">
    <citation type="journal article" date="2014" name="Front. Microbiol.">
        <title>High frequency of phylogenetically diverse reductive dehalogenase-homologous genes in deep subseafloor sedimentary metagenomes.</title>
        <authorList>
            <person name="Kawai M."/>
            <person name="Futagami T."/>
            <person name="Toyoda A."/>
            <person name="Takaki Y."/>
            <person name="Nishi S."/>
            <person name="Hori S."/>
            <person name="Arai W."/>
            <person name="Tsubouchi T."/>
            <person name="Morono Y."/>
            <person name="Uchiyama I."/>
            <person name="Ito T."/>
            <person name="Fujiyama A."/>
            <person name="Inagaki F."/>
            <person name="Takami H."/>
        </authorList>
    </citation>
    <scope>NUCLEOTIDE SEQUENCE</scope>
    <source>
        <strain evidence="1">Expedition CK06-06</strain>
    </source>
</reference>